<reference evidence="1" key="1">
    <citation type="journal article" date="2021" name="Front. Microbiol.">
        <title>Comprehensive Comparative Genomics and Phenotyping of Methylobacterium Species.</title>
        <authorList>
            <person name="Alessa O."/>
            <person name="Ogura Y."/>
            <person name="Fujitani Y."/>
            <person name="Takami H."/>
            <person name="Hayashi T."/>
            <person name="Sahin N."/>
            <person name="Tani A."/>
        </authorList>
    </citation>
    <scope>NUCLEOTIDE SEQUENCE</scope>
    <source>
        <strain evidence="1">KCTC 52305</strain>
    </source>
</reference>
<organism evidence="1 2">
    <name type="scientific">Methylobacterium crusticola</name>
    <dbReference type="NCBI Taxonomy" id="1697972"/>
    <lineage>
        <taxon>Bacteria</taxon>
        <taxon>Pseudomonadati</taxon>
        <taxon>Pseudomonadota</taxon>
        <taxon>Alphaproteobacteria</taxon>
        <taxon>Hyphomicrobiales</taxon>
        <taxon>Methylobacteriaceae</taxon>
        <taxon>Methylobacterium</taxon>
    </lineage>
</organism>
<accession>A0ABQ4QU21</accession>
<keyword evidence="2" id="KW-1185">Reference proteome</keyword>
<proteinExistence type="predicted"/>
<dbReference type="RefSeq" id="WP_128560883.1">
    <property type="nucleotide sequence ID" value="NZ_BPQH01000004.1"/>
</dbReference>
<name>A0ABQ4QU21_9HYPH</name>
<evidence type="ECO:0000313" key="2">
    <source>
        <dbReference type="Proteomes" id="UP001055167"/>
    </source>
</evidence>
<evidence type="ECO:0000313" key="1">
    <source>
        <dbReference type="EMBL" id="GJD48798.1"/>
    </source>
</evidence>
<sequence length="81" mass="8456">MSNVVPLRARAAPETAARATAAVVSDLVGIAEQLHDIGARAAGLGRPRPEAERTVQMVLDAVTAIERALDTITDGGDYTPF</sequence>
<evidence type="ECO:0008006" key="3">
    <source>
        <dbReference type="Google" id="ProtNLM"/>
    </source>
</evidence>
<dbReference type="Proteomes" id="UP001055167">
    <property type="component" value="Unassembled WGS sequence"/>
</dbReference>
<comment type="caution">
    <text evidence="1">The sequence shown here is derived from an EMBL/GenBank/DDBJ whole genome shotgun (WGS) entry which is preliminary data.</text>
</comment>
<gene>
    <name evidence="1" type="ORF">OPKNFCMD_1524</name>
</gene>
<dbReference type="EMBL" id="BPQH01000004">
    <property type="protein sequence ID" value="GJD48798.1"/>
    <property type="molecule type" value="Genomic_DNA"/>
</dbReference>
<protein>
    <recommendedName>
        <fullName evidence="3">Histidine kinase</fullName>
    </recommendedName>
</protein>
<reference evidence="1" key="2">
    <citation type="submission" date="2021-08" db="EMBL/GenBank/DDBJ databases">
        <authorList>
            <person name="Tani A."/>
            <person name="Ola A."/>
            <person name="Ogura Y."/>
            <person name="Katsura K."/>
            <person name="Hayashi T."/>
        </authorList>
    </citation>
    <scope>NUCLEOTIDE SEQUENCE</scope>
    <source>
        <strain evidence="1">KCTC 52305</strain>
    </source>
</reference>